<feature type="compositionally biased region" description="Low complexity" evidence="1">
    <location>
        <begin position="150"/>
        <end position="162"/>
    </location>
</feature>
<evidence type="ECO:0000313" key="2">
    <source>
        <dbReference type="EMBL" id="QRD04906.1"/>
    </source>
</evidence>
<evidence type="ECO:0000313" key="3">
    <source>
        <dbReference type="Proteomes" id="UP000663193"/>
    </source>
</evidence>
<name>A0A7U2FGN1_PHANO</name>
<organism evidence="2 3">
    <name type="scientific">Phaeosphaeria nodorum (strain SN15 / ATCC MYA-4574 / FGSC 10173)</name>
    <name type="common">Glume blotch fungus</name>
    <name type="synonym">Parastagonospora nodorum</name>
    <dbReference type="NCBI Taxonomy" id="321614"/>
    <lineage>
        <taxon>Eukaryota</taxon>
        <taxon>Fungi</taxon>
        <taxon>Dikarya</taxon>
        <taxon>Ascomycota</taxon>
        <taxon>Pezizomycotina</taxon>
        <taxon>Dothideomycetes</taxon>
        <taxon>Pleosporomycetidae</taxon>
        <taxon>Pleosporales</taxon>
        <taxon>Pleosporineae</taxon>
        <taxon>Phaeosphaeriaceae</taxon>
        <taxon>Parastagonospora</taxon>
    </lineage>
</organism>
<dbReference type="Pfam" id="PF03663">
    <property type="entry name" value="Glyco_hydro_76"/>
    <property type="match status" value="1"/>
</dbReference>
<dbReference type="InterPro" id="IPR005198">
    <property type="entry name" value="Glyco_hydro_76"/>
</dbReference>
<dbReference type="OrthoDB" id="9984024at2759"/>
<dbReference type="PANTHER" id="PTHR47791:SF1">
    <property type="entry name" value="ENDO MANNANASE, GH76 FAMILY (EUROFUNG)"/>
    <property type="match status" value="1"/>
</dbReference>
<gene>
    <name evidence="2" type="ORF">JI435_108190</name>
</gene>
<protein>
    <submittedName>
        <fullName evidence="2">Mannan endo-1,6-alpha-mannosidase isoform B</fullName>
    </submittedName>
</protein>
<dbReference type="InterPro" id="IPR053169">
    <property type="entry name" value="MUG_Protein"/>
</dbReference>
<dbReference type="PANTHER" id="PTHR47791">
    <property type="entry name" value="MEIOTICALLY UP-REGULATED GENE 191 PROTEIN"/>
    <property type="match status" value="1"/>
</dbReference>
<dbReference type="EMBL" id="CP069039">
    <property type="protein sequence ID" value="QRD04906.1"/>
    <property type="molecule type" value="Genomic_DNA"/>
</dbReference>
<reference evidence="3" key="1">
    <citation type="journal article" date="2021" name="BMC Genomics">
        <title>Chromosome-level genome assembly and manually-curated proteome of model necrotroph Parastagonospora nodorum Sn15 reveals a genome-wide trove of candidate effector homologs, and redundancy of virulence-related functions within an accessory chromosome.</title>
        <authorList>
            <person name="Bertazzoni S."/>
            <person name="Jones D.A.B."/>
            <person name="Phan H.T."/>
            <person name="Tan K.-C."/>
            <person name="Hane J.K."/>
        </authorList>
    </citation>
    <scope>NUCLEOTIDE SEQUENCE [LARGE SCALE GENOMIC DNA]</scope>
    <source>
        <strain evidence="3">SN15 / ATCC MYA-4574 / FGSC 10173)</strain>
    </source>
</reference>
<accession>A0A7U2FGN1</accession>
<dbReference type="AlphaFoldDB" id="A0A7U2FGN1"/>
<evidence type="ECO:0000256" key="1">
    <source>
        <dbReference type="SAM" id="MobiDB-lite"/>
    </source>
</evidence>
<keyword evidence="3" id="KW-1185">Reference proteome</keyword>
<dbReference type="Proteomes" id="UP000663193">
    <property type="component" value="Chromosome 17"/>
</dbReference>
<dbReference type="SUPFAM" id="SSF48208">
    <property type="entry name" value="Six-hairpin glycosidases"/>
    <property type="match status" value="1"/>
</dbReference>
<proteinExistence type="predicted"/>
<feature type="region of interest" description="Disordered" evidence="1">
    <location>
        <begin position="139"/>
        <end position="162"/>
    </location>
</feature>
<feature type="non-terminal residue" evidence="2">
    <location>
        <position position="1"/>
    </location>
</feature>
<sequence length="481" mass="53147">QHHLGPYPCRLTMYLPTFLVSSLAVKNTADRLELTGRPMIFSDLRHKVADLRHVWGQVPLQPAPSTTTNPTAWTEYALDGLDQWYNCTTGIWETAGWWNSANVMTMLGNLAKADPYNEHVQIVARRTFANAIRNAPIKNPVPNVERPNVTSPTSTSRSGTPFSKYIDPRTYLPHSNYPIDWFRHIDSATNTIGLLTGDSKYDEGSMLKDFKPDPYDWLDGFYDDDLWWALAWINAYDVTSRSVYLTLAKDIFDIVAKGWGTNCSSGGIYWNDSKQYVNAIANELFFSTAAHLANRAQDTEYYTDWAKKSLDWFVASGMINENNTVNDGLDAATCKNNNGTVWSYNQGVILGGLVELNHASPNSTLLPLASTIAGAALKKLSDEDSIIKDVCDDGGTCGADGTQFKGIYMRNLGELWAATGNTTFGDAIKTNAKSIWRNDKEVQEDGVVFGNRWAGPFEGPANASMQGSAMDALVANLVVSI</sequence>
<dbReference type="InterPro" id="IPR008928">
    <property type="entry name" value="6-hairpin_glycosidase_sf"/>
</dbReference>
<dbReference type="VEuPathDB" id="FungiDB:JI435_108190"/>
<dbReference type="Gene3D" id="1.50.10.20">
    <property type="match status" value="1"/>
</dbReference>
<dbReference type="GO" id="GO:0005975">
    <property type="term" value="P:carbohydrate metabolic process"/>
    <property type="evidence" value="ECO:0007669"/>
    <property type="project" value="InterPro"/>
</dbReference>